<dbReference type="GO" id="GO:0004867">
    <property type="term" value="F:serine-type endopeptidase inhibitor activity"/>
    <property type="evidence" value="ECO:0007669"/>
    <property type="project" value="UniProtKB-KW"/>
</dbReference>
<name>A0A834M674_RHYFE</name>
<dbReference type="SUPFAM" id="SSF56574">
    <property type="entry name" value="Serpins"/>
    <property type="match status" value="1"/>
</dbReference>
<dbReference type="InterPro" id="IPR023795">
    <property type="entry name" value="Serpin_CS"/>
</dbReference>
<feature type="domain" description="Serpin" evidence="4">
    <location>
        <begin position="36"/>
        <end position="401"/>
    </location>
</feature>
<evidence type="ECO:0000313" key="6">
    <source>
        <dbReference type="Proteomes" id="UP000625711"/>
    </source>
</evidence>
<dbReference type="SMART" id="SM00093">
    <property type="entry name" value="SERPIN"/>
    <property type="match status" value="1"/>
</dbReference>
<comment type="caution">
    <text evidence="5">The sequence shown here is derived from an EMBL/GenBank/DDBJ whole genome shotgun (WGS) entry which is preliminary data.</text>
</comment>
<dbReference type="EMBL" id="JAACXV010014220">
    <property type="protein sequence ID" value="KAF7269551.1"/>
    <property type="molecule type" value="Genomic_DNA"/>
</dbReference>
<dbReference type="InterPro" id="IPR036186">
    <property type="entry name" value="Serpin_sf"/>
</dbReference>
<dbReference type="InterPro" id="IPR000215">
    <property type="entry name" value="Serpin_fam"/>
</dbReference>
<dbReference type="InterPro" id="IPR023796">
    <property type="entry name" value="Serpin_dom"/>
</dbReference>
<evidence type="ECO:0000259" key="4">
    <source>
        <dbReference type="SMART" id="SM00093"/>
    </source>
</evidence>
<comment type="similarity">
    <text evidence="3">Belongs to the serpin family.</text>
</comment>
<gene>
    <name evidence="5" type="ORF">GWI33_017442</name>
</gene>
<dbReference type="AlphaFoldDB" id="A0A834M674"/>
<keyword evidence="2" id="KW-0722">Serine protease inhibitor</keyword>
<dbReference type="Pfam" id="PF00079">
    <property type="entry name" value="Serpin"/>
    <property type="match status" value="1"/>
</dbReference>
<dbReference type="InterPro" id="IPR042178">
    <property type="entry name" value="Serpin_sf_1"/>
</dbReference>
<keyword evidence="1" id="KW-0646">Protease inhibitor</keyword>
<evidence type="ECO:0000256" key="3">
    <source>
        <dbReference type="RuleBase" id="RU000411"/>
    </source>
</evidence>
<proteinExistence type="inferred from homology"/>
<dbReference type="Gene3D" id="3.30.497.10">
    <property type="entry name" value="Antithrombin, subunit I, domain 2"/>
    <property type="match status" value="1"/>
</dbReference>
<protein>
    <recommendedName>
        <fullName evidence="4">Serpin domain-containing protein</fullName>
    </recommendedName>
</protein>
<dbReference type="InterPro" id="IPR042185">
    <property type="entry name" value="Serpin_sf_2"/>
</dbReference>
<keyword evidence="6" id="KW-1185">Reference proteome</keyword>
<dbReference type="PANTHER" id="PTHR11461:SF367">
    <property type="entry name" value="GH21475P-RELATED"/>
    <property type="match status" value="1"/>
</dbReference>
<dbReference type="OrthoDB" id="9440847at2759"/>
<dbReference type="Proteomes" id="UP000625711">
    <property type="component" value="Unassembled WGS sequence"/>
</dbReference>
<reference evidence="5" key="1">
    <citation type="submission" date="2020-08" db="EMBL/GenBank/DDBJ databases">
        <title>Genome sequencing and assembly of the red palm weevil Rhynchophorus ferrugineus.</title>
        <authorList>
            <person name="Dias G.B."/>
            <person name="Bergman C.M."/>
            <person name="Manee M."/>
        </authorList>
    </citation>
    <scope>NUCLEOTIDE SEQUENCE</scope>
    <source>
        <strain evidence="5">AA-2017</strain>
        <tissue evidence="5">Whole larva</tissue>
    </source>
</reference>
<evidence type="ECO:0000256" key="1">
    <source>
        <dbReference type="ARBA" id="ARBA00022690"/>
    </source>
</evidence>
<accession>A0A834M674</accession>
<evidence type="ECO:0000256" key="2">
    <source>
        <dbReference type="ARBA" id="ARBA00022900"/>
    </source>
</evidence>
<organism evidence="5 6">
    <name type="scientific">Rhynchophorus ferrugineus</name>
    <name type="common">Red palm weevil</name>
    <name type="synonym">Curculio ferrugineus</name>
    <dbReference type="NCBI Taxonomy" id="354439"/>
    <lineage>
        <taxon>Eukaryota</taxon>
        <taxon>Metazoa</taxon>
        <taxon>Ecdysozoa</taxon>
        <taxon>Arthropoda</taxon>
        <taxon>Hexapoda</taxon>
        <taxon>Insecta</taxon>
        <taxon>Pterygota</taxon>
        <taxon>Neoptera</taxon>
        <taxon>Endopterygota</taxon>
        <taxon>Coleoptera</taxon>
        <taxon>Polyphaga</taxon>
        <taxon>Cucujiformia</taxon>
        <taxon>Curculionidae</taxon>
        <taxon>Dryophthorinae</taxon>
        <taxon>Rhynchophorus</taxon>
    </lineage>
</organism>
<dbReference type="CDD" id="cd19598">
    <property type="entry name" value="serpin77Ba-like_insects"/>
    <property type="match status" value="1"/>
</dbReference>
<evidence type="ECO:0000313" key="5">
    <source>
        <dbReference type="EMBL" id="KAF7269551.1"/>
    </source>
</evidence>
<dbReference type="PROSITE" id="PS00284">
    <property type="entry name" value="SERPIN"/>
    <property type="match status" value="1"/>
</dbReference>
<sequence length="405" mass="45745">MILKPYIPWGTILFYAGIIYTQEKFNIAESINKFSIDLLHATASHANDVTNIALSPFTIWTLLSIIAEGSYDSTADQLNKALRQPQNKNSVRDTYQRLGSSLGMKSDGAEFETSTGIFPSEEYKIKEKFRSVIKQFYNSSIQSMNYNDANSAASTINKYVSSATKNRIPNLINPHDVVNAKLFLTTTMYFKGQWQVPFNQTATRPADFFNENKNKIGTVDMMYQSYPYPYGRLDKLKAFALELPYGFDDQFSMLILLPRGAQTTQNILNALKGESITDILALLNRNHQKFDDNINVSLPKFKITSDFNMDTPLYEMGIKDMFDSQRANLLGIFNHYVYVSRIIQKAEIEVDEEGTVATAAGGAVILNRIPPPNFLANRPFLYFIVHKTSGTVIFAGRVSNPQTLR</sequence>
<dbReference type="PANTHER" id="PTHR11461">
    <property type="entry name" value="SERINE PROTEASE INHIBITOR, SERPIN"/>
    <property type="match status" value="1"/>
</dbReference>
<dbReference type="Gene3D" id="2.30.39.10">
    <property type="entry name" value="Alpha-1-antitrypsin, domain 1"/>
    <property type="match status" value="1"/>
</dbReference>
<dbReference type="GO" id="GO:0005615">
    <property type="term" value="C:extracellular space"/>
    <property type="evidence" value="ECO:0007669"/>
    <property type="project" value="InterPro"/>
</dbReference>